<protein>
    <submittedName>
        <fullName evidence="2">Uncharacterized protein</fullName>
    </submittedName>
</protein>
<proteinExistence type="predicted"/>
<evidence type="ECO:0000313" key="3">
    <source>
        <dbReference type="Proteomes" id="UP001447188"/>
    </source>
</evidence>
<keyword evidence="3" id="KW-1185">Reference proteome</keyword>
<gene>
    <name evidence="2" type="ORF">Q9L58_003853</name>
</gene>
<name>A0ABR3GMT9_9PEZI</name>
<evidence type="ECO:0000256" key="1">
    <source>
        <dbReference type="SAM" id="MobiDB-lite"/>
    </source>
</evidence>
<dbReference type="Proteomes" id="UP001447188">
    <property type="component" value="Unassembled WGS sequence"/>
</dbReference>
<comment type="caution">
    <text evidence="2">The sequence shown here is derived from an EMBL/GenBank/DDBJ whole genome shotgun (WGS) entry which is preliminary data.</text>
</comment>
<organism evidence="2 3">
    <name type="scientific">Discina gigas</name>
    <dbReference type="NCBI Taxonomy" id="1032678"/>
    <lineage>
        <taxon>Eukaryota</taxon>
        <taxon>Fungi</taxon>
        <taxon>Dikarya</taxon>
        <taxon>Ascomycota</taxon>
        <taxon>Pezizomycotina</taxon>
        <taxon>Pezizomycetes</taxon>
        <taxon>Pezizales</taxon>
        <taxon>Discinaceae</taxon>
        <taxon>Discina</taxon>
    </lineage>
</organism>
<sequence length="136" mass="14702">MAVVRAVQKLKRLSLRRFKSPLRSSQDTPQPVTLPRISGDTPWSSGSVTGDADDKLIAIRRSVSTEASRTELGNLVSEQVVLLTRPDDTSSDSLGAVQRIDSLVEDSAMVESPSHLTADEELRFLKISTGGDALNP</sequence>
<reference evidence="2 3" key="1">
    <citation type="submission" date="2024-02" db="EMBL/GenBank/DDBJ databases">
        <title>Discinaceae phylogenomics.</title>
        <authorList>
            <person name="Dirks A.C."/>
            <person name="James T.Y."/>
        </authorList>
    </citation>
    <scope>NUCLEOTIDE SEQUENCE [LARGE SCALE GENOMIC DNA]</scope>
    <source>
        <strain evidence="2 3">ACD0624</strain>
    </source>
</reference>
<accession>A0ABR3GMT9</accession>
<feature type="region of interest" description="Disordered" evidence="1">
    <location>
        <begin position="18"/>
        <end position="49"/>
    </location>
</feature>
<feature type="compositionally biased region" description="Polar residues" evidence="1">
    <location>
        <begin position="22"/>
        <end position="31"/>
    </location>
</feature>
<evidence type="ECO:0000313" key="2">
    <source>
        <dbReference type="EMBL" id="KAL0637203.1"/>
    </source>
</evidence>
<dbReference type="EMBL" id="JBBBZM010000038">
    <property type="protein sequence ID" value="KAL0637203.1"/>
    <property type="molecule type" value="Genomic_DNA"/>
</dbReference>